<evidence type="ECO:0000256" key="3">
    <source>
        <dbReference type="ARBA" id="ARBA00022989"/>
    </source>
</evidence>
<keyword evidence="2" id="KW-0812">Transmembrane</keyword>
<accession>A0A1X1RDQ7</accession>
<evidence type="ECO:0000313" key="5">
    <source>
        <dbReference type="EMBL" id="ORV03482.1"/>
    </source>
</evidence>
<organism evidence="5 6">
    <name type="scientific">Mycolicibacterium fallax</name>
    <name type="common">Mycobacterium fallax</name>
    <dbReference type="NCBI Taxonomy" id="1793"/>
    <lineage>
        <taxon>Bacteria</taxon>
        <taxon>Bacillati</taxon>
        <taxon>Actinomycetota</taxon>
        <taxon>Actinomycetes</taxon>
        <taxon>Mycobacteriales</taxon>
        <taxon>Mycobacteriaceae</taxon>
        <taxon>Mycolicibacterium</taxon>
    </lineage>
</organism>
<evidence type="ECO:0000256" key="1">
    <source>
        <dbReference type="ARBA" id="ARBA00004141"/>
    </source>
</evidence>
<dbReference type="AlphaFoldDB" id="A0A1X1RDQ7"/>
<reference evidence="5 6" key="1">
    <citation type="submission" date="2016-01" db="EMBL/GenBank/DDBJ databases">
        <title>The new phylogeny of the genus Mycobacterium.</title>
        <authorList>
            <person name="Tarcisio F."/>
            <person name="Conor M."/>
            <person name="Antonella G."/>
            <person name="Elisabetta G."/>
            <person name="Giulia F.S."/>
            <person name="Sara T."/>
            <person name="Anna F."/>
            <person name="Clotilde B."/>
            <person name="Roberto B."/>
            <person name="Veronica D.S."/>
            <person name="Fabio R."/>
            <person name="Monica P."/>
            <person name="Olivier J."/>
            <person name="Enrico T."/>
            <person name="Nicola S."/>
        </authorList>
    </citation>
    <scope>NUCLEOTIDE SEQUENCE [LARGE SCALE GENOMIC DNA]</scope>
    <source>
        <strain evidence="5 6">DSM 44179</strain>
    </source>
</reference>
<sequence>MSKGRAGWLSWPYASEVGAVLLATLAAVAVALQIGPPGSALAAGASAAIVGATALKDSPQGRWRLTAAASLAMGGAVLLGWLASPHSVVFVLVAGLWSLCSGMAWALGSNVGLVSAATTALLVASPTWGSPLDALIAAALAFCAGMLQTVIVVITPRPQRQQRSDALADGYRLVVADARRLAADPGAELDHGPLIALRQKFTLTEHQLRRRPLAFRGLYAIPERIGMTLNALRPVADTPAGGATLRAAANVLETIAEDPPGAREEARAALGSLDSAIDELPGPAGPTGRRLRRQVIEAAALHFTGSHRPRPEIREVVRAQLNLASPILRHGLRLVAAVTAATAAARITGVHDGYWIAVTVLLVLRPETAHTYTRCTTRLAGVLGGMLLGTGITLLIHPTGIIAGILAVAFVAVAYAVAGIGYVPLTAAVATAIVFLVDIDGAAPTLSLGTRIVAVLVGGVLAIASHVLLPDRAQVRLQQRSAELLKAEIDYVATVIRAFAHHLDDRETVLSAVWTRAVRARSAFEAAGGGIRADTPEMRHWLSAYRAALNTLTSTGATLEAQLPTVRTENLDLRFVVAVDDYVDALRGETPTAGQPWRVDARHLAEADAQMRECATYLDRQESAQRVLLGELEAITRVLLAVAQTGS</sequence>
<gene>
    <name evidence="5" type="ORF">AWC04_10230</name>
</gene>
<dbReference type="GO" id="GO:0016020">
    <property type="term" value="C:membrane"/>
    <property type="evidence" value="ECO:0007669"/>
    <property type="project" value="UniProtKB-SubCell"/>
</dbReference>
<proteinExistence type="predicted"/>
<dbReference type="Pfam" id="PF13515">
    <property type="entry name" value="FUSC_2"/>
    <property type="match status" value="1"/>
</dbReference>
<keyword evidence="4" id="KW-0472">Membrane</keyword>
<evidence type="ECO:0000256" key="4">
    <source>
        <dbReference type="ARBA" id="ARBA00023136"/>
    </source>
</evidence>
<evidence type="ECO:0000313" key="6">
    <source>
        <dbReference type="Proteomes" id="UP000193484"/>
    </source>
</evidence>
<keyword evidence="3" id="KW-1133">Transmembrane helix</keyword>
<dbReference type="OrthoDB" id="3816110at2"/>
<protein>
    <submittedName>
        <fullName evidence="5">Uncharacterized protein</fullName>
    </submittedName>
</protein>
<dbReference type="RefSeq" id="WP_085095714.1">
    <property type="nucleotide sequence ID" value="NZ_AP022603.1"/>
</dbReference>
<name>A0A1X1RDQ7_MYCFA</name>
<dbReference type="STRING" id="1793.AWC04_10230"/>
<comment type="subcellular location">
    <subcellularLocation>
        <location evidence="1">Membrane</location>
        <topology evidence="1">Multi-pass membrane protein</topology>
    </subcellularLocation>
</comment>
<evidence type="ECO:0000256" key="2">
    <source>
        <dbReference type="ARBA" id="ARBA00022692"/>
    </source>
</evidence>
<comment type="caution">
    <text evidence="5">The sequence shown here is derived from an EMBL/GenBank/DDBJ whole genome shotgun (WGS) entry which is preliminary data.</text>
</comment>
<dbReference type="Proteomes" id="UP000193484">
    <property type="component" value="Unassembled WGS sequence"/>
</dbReference>
<keyword evidence="6" id="KW-1185">Reference proteome</keyword>
<dbReference type="EMBL" id="LQOJ01000037">
    <property type="protein sequence ID" value="ORV03482.1"/>
    <property type="molecule type" value="Genomic_DNA"/>
</dbReference>
<dbReference type="InterPro" id="IPR049453">
    <property type="entry name" value="Memb_transporter_dom"/>
</dbReference>